<dbReference type="InterPro" id="IPR000182">
    <property type="entry name" value="GNAT_dom"/>
</dbReference>
<proteinExistence type="predicted"/>
<sequence length="216" mass="24536">MFNVQLVENPSDEQIESAVEISCICMQNDIAFLCLAGGDKTLMAPMTRALLRAGREFGQLYTATDEQGKMVGFALYAPPGKTAYMTEEQRAMGFNDFWAQVSDVGKDYYRTHLKGEWAEFVNKTLRSPAAIRDTWWLSLLMVRPEHHRQGIGRALIQPVRDIVVKTGGCFAFNAADVQNVVKYQRMGFELLDERVFWSPWGDWPTYVFAFPGAFPE</sequence>
<dbReference type="PANTHER" id="PTHR42791">
    <property type="entry name" value="GNAT FAMILY ACETYLTRANSFERASE"/>
    <property type="match status" value="1"/>
</dbReference>
<evidence type="ECO:0000259" key="1">
    <source>
        <dbReference type="PROSITE" id="PS51186"/>
    </source>
</evidence>
<dbReference type="CDD" id="cd04301">
    <property type="entry name" value="NAT_SF"/>
    <property type="match status" value="1"/>
</dbReference>
<dbReference type="PROSITE" id="PS51186">
    <property type="entry name" value="GNAT"/>
    <property type="match status" value="1"/>
</dbReference>
<dbReference type="InterPro" id="IPR052523">
    <property type="entry name" value="Trichothecene_AcTrans"/>
</dbReference>
<reference evidence="2 3" key="1">
    <citation type="submission" date="2016-07" db="EMBL/GenBank/DDBJ databases">
        <title>Draft genome of the white-rot fungus Obba rivulosa 3A-2.</title>
        <authorList>
            <consortium name="DOE Joint Genome Institute"/>
            <person name="Miettinen O."/>
            <person name="Riley R."/>
            <person name="Acob R."/>
            <person name="Barry K."/>
            <person name="Cullen D."/>
            <person name="De Vries R."/>
            <person name="Hainaut M."/>
            <person name="Hatakka A."/>
            <person name="Henrissat B."/>
            <person name="Hilden K."/>
            <person name="Kuo R."/>
            <person name="Labutti K."/>
            <person name="Lipzen A."/>
            <person name="Makela M.R."/>
            <person name="Sandor L."/>
            <person name="Spatafora J.W."/>
            <person name="Grigoriev I.V."/>
            <person name="Hibbett D.S."/>
        </authorList>
    </citation>
    <scope>NUCLEOTIDE SEQUENCE [LARGE SCALE GENOMIC DNA]</scope>
    <source>
        <strain evidence="2 3">3A-2</strain>
    </source>
</reference>
<dbReference type="Proteomes" id="UP000250043">
    <property type="component" value="Unassembled WGS sequence"/>
</dbReference>
<organism evidence="2 3">
    <name type="scientific">Obba rivulosa</name>
    <dbReference type="NCBI Taxonomy" id="1052685"/>
    <lineage>
        <taxon>Eukaryota</taxon>
        <taxon>Fungi</taxon>
        <taxon>Dikarya</taxon>
        <taxon>Basidiomycota</taxon>
        <taxon>Agaricomycotina</taxon>
        <taxon>Agaricomycetes</taxon>
        <taxon>Polyporales</taxon>
        <taxon>Gelatoporiaceae</taxon>
        <taxon>Obba</taxon>
    </lineage>
</organism>
<gene>
    <name evidence="2" type="ORF">OBBRIDRAFT_778949</name>
</gene>
<feature type="domain" description="N-acetyltransferase" evidence="1">
    <location>
        <begin position="80"/>
        <end position="213"/>
    </location>
</feature>
<evidence type="ECO:0000313" key="3">
    <source>
        <dbReference type="Proteomes" id="UP000250043"/>
    </source>
</evidence>
<dbReference type="EMBL" id="KV722434">
    <property type="protein sequence ID" value="OCH89144.1"/>
    <property type="molecule type" value="Genomic_DNA"/>
</dbReference>
<dbReference type="GO" id="GO:0016747">
    <property type="term" value="F:acyltransferase activity, transferring groups other than amino-acyl groups"/>
    <property type="evidence" value="ECO:0007669"/>
    <property type="project" value="InterPro"/>
</dbReference>
<dbReference type="OrthoDB" id="61113at2759"/>
<dbReference type="SUPFAM" id="SSF55729">
    <property type="entry name" value="Acyl-CoA N-acyltransferases (Nat)"/>
    <property type="match status" value="1"/>
</dbReference>
<keyword evidence="3" id="KW-1185">Reference proteome</keyword>
<dbReference type="AlphaFoldDB" id="A0A8E2AW12"/>
<name>A0A8E2AW12_9APHY</name>
<dbReference type="Pfam" id="PF13508">
    <property type="entry name" value="Acetyltransf_7"/>
    <property type="match status" value="1"/>
</dbReference>
<accession>A0A8E2AW12</accession>
<dbReference type="InterPro" id="IPR016181">
    <property type="entry name" value="Acyl_CoA_acyltransferase"/>
</dbReference>
<evidence type="ECO:0000313" key="2">
    <source>
        <dbReference type="EMBL" id="OCH89144.1"/>
    </source>
</evidence>
<dbReference type="Gene3D" id="3.40.630.30">
    <property type="match status" value="1"/>
</dbReference>
<protein>
    <recommendedName>
        <fullName evidence="1">N-acetyltransferase domain-containing protein</fullName>
    </recommendedName>
</protein>
<dbReference type="PANTHER" id="PTHR42791:SF1">
    <property type="entry name" value="N-ACETYLTRANSFERASE DOMAIN-CONTAINING PROTEIN"/>
    <property type="match status" value="1"/>
</dbReference>